<dbReference type="Gene3D" id="3.40.50.2000">
    <property type="entry name" value="Glycogen Phosphorylase B"/>
    <property type="match status" value="2"/>
</dbReference>
<evidence type="ECO:0000256" key="1">
    <source>
        <dbReference type="ARBA" id="ARBA00021292"/>
    </source>
</evidence>
<dbReference type="EMBL" id="VIVQ01000001">
    <property type="protein sequence ID" value="TWE11916.1"/>
    <property type="molecule type" value="Genomic_DNA"/>
</dbReference>
<dbReference type="AlphaFoldDB" id="A0A561E8J1"/>
<dbReference type="OrthoDB" id="9802525at2"/>
<feature type="domain" description="Glycosyltransferase subfamily 4-like N-terminal" evidence="5">
    <location>
        <begin position="15"/>
        <end position="173"/>
    </location>
</feature>
<evidence type="ECO:0000259" key="5">
    <source>
        <dbReference type="Pfam" id="PF13439"/>
    </source>
</evidence>
<dbReference type="CDD" id="cd03801">
    <property type="entry name" value="GT4_PimA-like"/>
    <property type="match status" value="1"/>
</dbReference>
<protein>
    <recommendedName>
        <fullName evidence="1">D-inositol 3-phosphate glycosyltransferase</fullName>
    </recommendedName>
</protein>
<dbReference type="Pfam" id="PF00534">
    <property type="entry name" value="Glycos_transf_1"/>
    <property type="match status" value="1"/>
</dbReference>
<comment type="caution">
    <text evidence="6">The sequence shown here is derived from an EMBL/GenBank/DDBJ whole genome shotgun (WGS) entry which is preliminary data.</text>
</comment>
<evidence type="ECO:0000256" key="2">
    <source>
        <dbReference type="ARBA" id="ARBA00022676"/>
    </source>
</evidence>
<dbReference type="InterPro" id="IPR028098">
    <property type="entry name" value="Glyco_trans_4-like_N"/>
</dbReference>
<proteinExistence type="predicted"/>
<dbReference type="InterPro" id="IPR001296">
    <property type="entry name" value="Glyco_trans_1"/>
</dbReference>
<dbReference type="Pfam" id="PF13439">
    <property type="entry name" value="Glyco_transf_4"/>
    <property type="match status" value="1"/>
</dbReference>
<accession>A0A561E8J1</accession>
<dbReference type="Proteomes" id="UP000318297">
    <property type="component" value="Unassembled WGS sequence"/>
</dbReference>
<sequence length="385" mass="40955">MKVALLSDCYLPRLGGIEVQVHDLARRLTTAGHEVEVCTITPGPADPVDGVRVHRLGLRRELPGDLLVDPLAVRPLRKLLRDSGFDVAHAHMGVLSPFAMDAVRVSLGLGVPTAVTWHCVTARAEPVVGLAGYVRRWARRGAALSAVSAVAAEPIRRLSAAPVAILPNGIDVDYWSPRSVRNGGAAQGENAQPGNGVRVASAMRLAARKRPLELVQAVREAREIVAGAVDIQLEILGEGPLRGRLEATGAGDWCSLPGRLSREQLRERYRSADVYVAPARLEAFGIAALEARSVGLPVVAPRRSGVASFVVDGQNGLLADDDAGLAAAIARVALDQDLRARMADLNRTERPVQSWPAVVELAEAEYRRAITLRRAGGVGADGHEG</sequence>
<reference evidence="6 7" key="1">
    <citation type="submission" date="2019-06" db="EMBL/GenBank/DDBJ databases">
        <title>Sequencing the genomes of 1000 actinobacteria strains.</title>
        <authorList>
            <person name="Klenk H.-P."/>
        </authorList>
    </citation>
    <scope>NUCLEOTIDE SEQUENCE [LARGE SCALE GENOMIC DNA]</scope>
    <source>
        <strain evidence="6 7">DSM 19560</strain>
    </source>
</reference>
<dbReference type="InterPro" id="IPR050194">
    <property type="entry name" value="Glycosyltransferase_grp1"/>
</dbReference>
<organism evidence="6 7">
    <name type="scientific">Rudaeicoccus suwonensis</name>
    <dbReference type="NCBI Taxonomy" id="657409"/>
    <lineage>
        <taxon>Bacteria</taxon>
        <taxon>Bacillati</taxon>
        <taxon>Actinomycetota</taxon>
        <taxon>Actinomycetes</taxon>
        <taxon>Micrococcales</taxon>
        <taxon>Dermacoccaceae</taxon>
        <taxon>Rudaeicoccus</taxon>
    </lineage>
</organism>
<evidence type="ECO:0000259" key="4">
    <source>
        <dbReference type="Pfam" id="PF00534"/>
    </source>
</evidence>
<feature type="domain" description="Glycosyl transferase family 1" evidence="4">
    <location>
        <begin position="193"/>
        <end position="344"/>
    </location>
</feature>
<gene>
    <name evidence="6" type="ORF">BKA23_0709</name>
</gene>
<evidence type="ECO:0000313" key="7">
    <source>
        <dbReference type="Proteomes" id="UP000318297"/>
    </source>
</evidence>
<keyword evidence="2" id="KW-0328">Glycosyltransferase</keyword>
<dbReference type="SUPFAM" id="SSF53756">
    <property type="entry name" value="UDP-Glycosyltransferase/glycogen phosphorylase"/>
    <property type="match status" value="1"/>
</dbReference>
<dbReference type="GO" id="GO:1901137">
    <property type="term" value="P:carbohydrate derivative biosynthetic process"/>
    <property type="evidence" value="ECO:0007669"/>
    <property type="project" value="UniProtKB-ARBA"/>
</dbReference>
<keyword evidence="3 6" id="KW-0808">Transferase</keyword>
<dbReference type="PANTHER" id="PTHR45947:SF3">
    <property type="entry name" value="SULFOQUINOVOSYL TRANSFERASE SQD2"/>
    <property type="match status" value="1"/>
</dbReference>
<evidence type="ECO:0000313" key="6">
    <source>
        <dbReference type="EMBL" id="TWE11916.1"/>
    </source>
</evidence>
<keyword evidence="7" id="KW-1185">Reference proteome</keyword>
<dbReference type="RefSeq" id="WP_145225505.1">
    <property type="nucleotide sequence ID" value="NZ_VIVQ01000001.1"/>
</dbReference>
<dbReference type="PANTHER" id="PTHR45947">
    <property type="entry name" value="SULFOQUINOVOSYL TRANSFERASE SQD2"/>
    <property type="match status" value="1"/>
</dbReference>
<dbReference type="GO" id="GO:0016758">
    <property type="term" value="F:hexosyltransferase activity"/>
    <property type="evidence" value="ECO:0007669"/>
    <property type="project" value="TreeGrafter"/>
</dbReference>
<name>A0A561E8J1_9MICO</name>
<evidence type="ECO:0000256" key="3">
    <source>
        <dbReference type="ARBA" id="ARBA00022679"/>
    </source>
</evidence>